<keyword evidence="5" id="KW-1185">Reference proteome</keyword>
<keyword evidence="2" id="KW-0067">ATP-binding</keyword>
<dbReference type="Gene3D" id="1.10.10.10">
    <property type="entry name" value="Winged helix-like DNA-binding domain superfamily/Winged helix DNA-binding domain"/>
    <property type="match status" value="1"/>
</dbReference>
<protein>
    <submittedName>
        <fullName evidence="4">DNA-binding CsgD family transcriptional regulator</fullName>
    </submittedName>
</protein>
<evidence type="ECO:0000313" key="4">
    <source>
        <dbReference type="EMBL" id="NYD48661.1"/>
    </source>
</evidence>
<dbReference type="PROSITE" id="PS50043">
    <property type="entry name" value="HTH_LUXR_2"/>
    <property type="match status" value="1"/>
</dbReference>
<gene>
    <name evidence="4" type="ORF">BJY14_004644</name>
</gene>
<dbReference type="GO" id="GO:0005737">
    <property type="term" value="C:cytoplasm"/>
    <property type="evidence" value="ECO:0007669"/>
    <property type="project" value="TreeGrafter"/>
</dbReference>
<dbReference type="SUPFAM" id="SSF52540">
    <property type="entry name" value="P-loop containing nucleoside triphosphate hydrolases"/>
    <property type="match status" value="1"/>
</dbReference>
<dbReference type="GO" id="GO:0003677">
    <property type="term" value="F:DNA binding"/>
    <property type="evidence" value="ECO:0007669"/>
    <property type="project" value="UniProtKB-KW"/>
</dbReference>
<sequence length="903" mass="95637">MLLGRDGELAAIDGLLDRARAGRSGTLVLRGEAGIGKSALLDHAAGAADGMRVLRGTGVETESGMPYAGLHLLLGRHLDRIGGLPYAQAEALRAALNMGGPEAESDRFLVGLAVLTLLADLAEERPLLCLVDDAHWMDGASAEALLFAARRLDAEPIAVVFAARDAVGPECAAPEFVAQGLPELYLRGLDGDAAAALLADRAPGLPGHVRREILAGAMGNPLALLELPGRGGHGSAYERILRSFAERIAALPEPARRLVLLVGVDDLGDAGVVVKAAGRSGAAASIDDLEPAERAGLLRTTSDGRLEVRHPLIRTAAVREATLGLRLAAHRALAEAYLERGDVCHHAWHLARSVTEPDEHVAAVLERTAETERNAGGNAAVAAMYEAAADLTPDQAERGRRLAAAARASADAGLPERAVELAARAEADLPDPLARAELTLIRASLADEQDRAGDAHRLFAETAASVTRLDPRTSGYLYFQAAAAAANAGDFAAMDGIAAEGVRLGVPNAPHLRALSRVFAGQNPLADADPADGVAALRELMDAMGACYAPRDRIRAGMWHLMIGDVRGAAEVAADLERRFRDRGAIGLLAPVLMLRTRTDLMLGRFRDALTGATEGARIATDTGQHRIRVYLDTSLGQLAAIQGDEERCLELTEEALSRGLPPSNVHAAAARSLLDLGLGRYEAALERLADVVAGPTRQGAIAALPDMVEAAVRAGVPERARDAAVWHADWAAQTQQPWAQAVAARCAALLATDDPDPLYSKALDLHREGGTPFEQARTELLYGEFLRRSRRRNDARARLHAALEAFERLGAAPWTERARTELRAAGESLTGGRDDPTARDDLAARLTPQELQVTRLAATGLSNREIGAQLFLSPRTVGYHLYKAYPKLGVTTRAALARLDLG</sequence>
<dbReference type="InterPro" id="IPR011990">
    <property type="entry name" value="TPR-like_helical_dom_sf"/>
</dbReference>
<evidence type="ECO:0000259" key="3">
    <source>
        <dbReference type="PROSITE" id="PS50043"/>
    </source>
</evidence>
<dbReference type="PANTHER" id="PTHR16305">
    <property type="entry name" value="TESTICULAR SOLUBLE ADENYLYL CYCLASE"/>
    <property type="match status" value="1"/>
</dbReference>
<feature type="domain" description="HTH luxR-type" evidence="3">
    <location>
        <begin position="840"/>
        <end position="903"/>
    </location>
</feature>
<keyword evidence="1" id="KW-0547">Nucleotide-binding</keyword>
<evidence type="ECO:0000256" key="1">
    <source>
        <dbReference type="ARBA" id="ARBA00022741"/>
    </source>
</evidence>
<dbReference type="InterPro" id="IPR036388">
    <property type="entry name" value="WH-like_DNA-bd_sf"/>
</dbReference>
<reference evidence="4 5" key="1">
    <citation type="submission" date="2020-07" db="EMBL/GenBank/DDBJ databases">
        <title>Sequencing the genomes of 1000 actinobacteria strains.</title>
        <authorList>
            <person name="Klenk H.-P."/>
        </authorList>
    </citation>
    <scope>NUCLEOTIDE SEQUENCE [LARGE SCALE GENOMIC DNA]</scope>
    <source>
        <strain evidence="4 5">DSM 40398</strain>
    </source>
</reference>
<dbReference type="InterPro" id="IPR041664">
    <property type="entry name" value="AAA_16"/>
</dbReference>
<dbReference type="Pfam" id="PF13191">
    <property type="entry name" value="AAA_16"/>
    <property type="match status" value="1"/>
</dbReference>
<dbReference type="InterPro" id="IPR016032">
    <property type="entry name" value="Sig_transdc_resp-reg_C-effctor"/>
</dbReference>
<keyword evidence="4" id="KW-0238">DNA-binding</keyword>
<dbReference type="GO" id="GO:0005524">
    <property type="term" value="F:ATP binding"/>
    <property type="evidence" value="ECO:0007669"/>
    <property type="project" value="UniProtKB-KW"/>
</dbReference>
<dbReference type="PANTHER" id="PTHR16305:SF35">
    <property type="entry name" value="TRANSCRIPTIONAL ACTIVATOR DOMAIN"/>
    <property type="match status" value="1"/>
</dbReference>
<dbReference type="GO" id="GO:0006355">
    <property type="term" value="P:regulation of DNA-templated transcription"/>
    <property type="evidence" value="ECO:0007669"/>
    <property type="project" value="InterPro"/>
</dbReference>
<dbReference type="InterPro" id="IPR000792">
    <property type="entry name" value="Tscrpt_reg_LuxR_C"/>
</dbReference>
<evidence type="ECO:0000256" key="2">
    <source>
        <dbReference type="ARBA" id="ARBA00022840"/>
    </source>
</evidence>
<dbReference type="CDD" id="cd06170">
    <property type="entry name" value="LuxR_C_like"/>
    <property type="match status" value="1"/>
</dbReference>
<dbReference type="InterPro" id="IPR027417">
    <property type="entry name" value="P-loop_NTPase"/>
</dbReference>
<organism evidence="4 5">
    <name type="scientific">Actinomadura luteofluorescens</name>
    <dbReference type="NCBI Taxonomy" id="46163"/>
    <lineage>
        <taxon>Bacteria</taxon>
        <taxon>Bacillati</taxon>
        <taxon>Actinomycetota</taxon>
        <taxon>Actinomycetes</taxon>
        <taxon>Streptosporangiales</taxon>
        <taxon>Thermomonosporaceae</taxon>
        <taxon>Actinomadura</taxon>
    </lineage>
</organism>
<dbReference type="RefSeq" id="WP_179845534.1">
    <property type="nucleotide sequence ID" value="NZ_JACCBA010000001.1"/>
</dbReference>
<comment type="caution">
    <text evidence="4">The sequence shown here is derived from an EMBL/GenBank/DDBJ whole genome shotgun (WGS) entry which is preliminary data.</text>
</comment>
<dbReference type="Proteomes" id="UP000529783">
    <property type="component" value="Unassembled WGS sequence"/>
</dbReference>
<dbReference type="PRINTS" id="PR00038">
    <property type="entry name" value="HTHLUXR"/>
</dbReference>
<name>A0A7Y9EJG7_9ACTN</name>
<proteinExistence type="predicted"/>
<accession>A0A7Y9EJG7</accession>
<dbReference type="GO" id="GO:0004016">
    <property type="term" value="F:adenylate cyclase activity"/>
    <property type="evidence" value="ECO:0007669"/>
    <property type="project" value="TreeGrafter"/>
</dbReference>
<dbReference type="EMBL" id="JACCBA010000001">
    <property type="protein sequence ID" value="NYD48661.1"/>
    <property type="molecule type" value="Genomic_DNA"/>
</dbReference>
<dbReference type="AlphaFoldDB" id="A0A7Y9EJG7"/>
<dbReference type="SMART" id="SM00421">
    <property type="entry name" value="HTH_LUXR"/>
    <property type="match status" value="1"/>
</dbReference>
<evidence type="ECO:0000313" key="5">
    <source>
        <dbReference type="Proteomes" id="UP000529783"/>
    </source>
</evidence>
<dbReference type="SUPFAM" id="SSF46894">
    <property type="entry name" value="C-terminal effector domain of the bipartite response regulators"/>
    <property type="match status" value="1"/>
</dbReference>
<dbReference type="Pfam" id="PF00196">
    <property type="entry name" value="GerE"/>
    <property type="match status" value="1"/>
</dbReference>
<dbReference type="SUPFAM" id="SSF48452">
    <property type="entry name" value="TPR-like"/>
    <property type="match status" value="1"/>
</dbReference>